<accession>A0ACC2AXG8</accession>
<protein>
    <submittedName>
        <fullName evidence="1">Uncharacterized protein</fullName>
    </submittedName>
</protein>
<organism evidence="1 2">
    <name type="scientific">Diphasiastrum complanatum</name>
    <name type="common">Issler's clubmoss</name>
    <name type="synonym">Lycopodium complanatum</name>
    <dbReference type="NCBI Taxonomy" id="34168"/>
    <lineage>
        <taxon>Eukaryota</taxon>
        <taxon>Viridiplantae</taxon>
        <taxon>Streptophyta</taxon>
        <taxon>Embryophyta</taxon>
        <taxon>Tracheophyta</taxon>
        <taxon>Lycopodiopsida</taxon>
        <taxon>Lycopodiales</taxon>
        <taxon>Lycopodiaceae</taxon>
        <taxon>Lycopodioideae</taxon>
        <taxon>Diphasiastrum</taxon>
    </lineage>
</organism>
<name>A0ACC2AXG8_DIPCM</name>
<evidence type="ECO:0000313" key="2">
    <source>
        <dbReference type="Proteomes" id="UP001162992"/>
    </source>
</evidence>
<comment type="caution">
    <text evidence="1">The sequence shown here is derived from an EMBL/GenBank/DDBJ whole genome shotgun (WGS) entry which is preliminary data.</text>
</comment>
<evidence type="ECO:0000313" key="1">
    <source>
        <dbReference type="EMBL" id="KAJ7522237.1"/>
    </source>
</evidence>
<gene>
    <name evidence="1" type="ORF">O6H91_18G002800</name>
</gene>
<dbReference type="Proteomes" id="UP001162992">
    <property type="component" value="Chromosome 18"/>
</dbReference>
<dbReference type="EMBL" id="CM055109">
    <property type="protein sequence ID" value="KAJ7522237.1"/>
    <property type="molecule type" value="Genomic_DNA"/>
</dbReference>
<reference evidence="2" key="1">
    <citation type="journal article" date="2024" name="Proc. Natl. Acad. Sci. U.S.A.">
        <title>Extraordinary preservation of gene collinearity over three hundred million years revealed in homosporous lycophytes.</title>
        <authorList>
            <person name="Li C."/>
            <person name="Wickell D."/>
            <person name="Kuo L.Y."/>
            <person name="Chen X."/>
            <person name="Nie B."/>
            <person name="Liao X."/>
            <person name="Peng D."/>
            <person name="Ji J."/>
            <person name="Jenkins J."/>
            <person name="Williams M."/>
            <person name="Shu S."/>
            <person name="Plott C."/>
            <person name="Barry K."/>
            <person name="Rajasekar S."/>
            <person name="Grimwood J."/>
            <person name="Han X."/>
            <person name="Sun S."/>
            <person name="Hou Z."/>
            <person name="He W."/>
            <person name="Dai G."/>
            <person name="Sun C."/>
            <person name="Schmutz J."/>
            <person name="Leebens-Mack J.H."/>
            <person name="Li F.W."/>
            <person name="Wang L."/>
        </authorList>
    </citation>
    <scope>NUCLEOTIDE SEQUENCE [LARGE SCALE GENOMIC DNA]</scope>
    <source>
        <strain evidence="2">cv. PW_Plant_1</strain>
    </source>
</reference>
<proteinExistence type="predicted"/>
<keyword evidence="2" id="KW-1185">Reference proteome</keyword>
<sequence length="630" mass="69066">MGVDGTHIGEAVRFLAKGRAHQAATIFQGRERSGAEVMNRVAALSAGLQKLGLQSGDRVAIAALNSDWYLEWLLAVPCAGGIIAPLNYRWSAEEASAAMEQIDPTMLVVDQTCFKWCSALKCRCKSLQITAFLGEELIPNSTTVMNAERIINLGAFQHDFELHWAPDEIALICFTSGTTGAPKGVAISHTALLIQALNKIAVVGYSSDDVFLHTAPFCHIGGLSSALAMIMTGGCSVILPKFRADAVLTAINEHLVSAMITIPTMVSDLLSLHDTEKGPRAYMERTFPTVRILLNGGGSLSSNLLETLERFFPSARIFSAYGMTETCSSMSFMLIRDPDSLQGSLTTNLLNSEPYKSPSNRLLDSIPKGGICVGTPAPHVEIRVQKIQKEENMLSATNDSVSNQCIAVLRSTVACHEIQDEQMYTEGHVLTRGPQVMKKYWGQPKETAAVFREDGWLDTGDVGWMDENGRLWLRGRSKDMIKSGGENIHSSEVESTLLKHPAISATLVFGVPGPRLNEAVVAVVLLRKGWKWAEENDANNKVGISYTNEKVVSSALLRIHCYRQGLSRYKVPKYIGRHVEPFPVTSTGKVKKTVIRNMFLDCISRSTHEQNVPVIQPLHTDERLKLQSSL</sequence>